<accession>A0ABZ1UE41</accession>
<dbReference type="InterPro" id="IPR025743">
    <property type="entry name" value="TssM1_N"/>
</dbReference>
<dbReference type="InterPro" id="IPR010623">
    <property type="entry name" value="IcmF_C"/>
</dbReference>
<evidence type="ECO:0000259" key="3">
    <source>
        <dbReference type="Pfam" id="PF06761"/>
    </source>
</evidence>
<dbReference type="EMBL" id="CP136508">
    <property type="protein sequence ID" value="WUR11047.1"/>
    <property type="molecule type" value="Genomic_DNA"/>
</dbReference>
<keyword evidence="1" id="KW-1133">Transmembrane helix</keyword>
<feature type="transmembrane region" description="Helical" evidence="1">
    <location>
        <begin position="446"/>
        <end position="467"/>
    </location>
</feature>
<dbReference type="InterPro" id="IPR027417">
    <property type="entry name" value="P-loop_NTPase"/>
</dbReference>
<dbReference type="Pfam" id="PF21070">
    <property type="entry name" value="IcmF_helical"/>
    <property type="match status" value="1"/>
</dbReference>
<dbReference type="NCBIfam" id="TIGR03348">
    <property type="entry name" value="VI_IcmF"/>
    <property type="match status" value="1"/>
</dbReference>
<dbReference type="InterPro" id="IPR017731">
    <property type="entry name" value="TssM1-like"/>
</dbReference>
<feature type="transmembrane region" description="Helical" evidence="1">
    <location>
        <begin position="48"/>
        <end position="68"/>
    </location>
</feature>
<dbReference type="Pfam" id="PF06761">
    <property type="entry name" value="IcmF-related"/>
    <property type="match status" value="1"/>
</dbReference>
<dbReference type="InterPro" id="IPR009612">
    <property type="entry name" value="IcmF-rel"/>
</dbReference>
<name>A0ABZ1UE41_9BURK</name>
<evidence type="ECO:0000313" key="6">
    <source>
        <dbReference type="EMBL" id="WUR11047.1"/>
    </source>
</evidence>
<evidence type="ECO:0000259" key="5">
    <source>
        <dbReference type="Pfam" id="PF21070"/>
    </source>
</evidence>
<feature type="domain" description="Type VI secretion system IcmF C-terminal" evidence="2">
    <location>
        <begin position="1042"/>
        <end position="1146"/>
    </location>
</feature>
<sequence length="1165" mass="126407">MKKLFRWLIKPPVLALLGVLLLALVIWFEAPLVSFDGHAPFAPERVRWYWIAALLILWALWFGGKLLVVKLANLRLLESLAAQQKAAPDQPKPEVAAELAQLNQRMREALAVLRKSRTGGRGGLYQLPWYMIIGAPGTGKTTALTRSGLKFPLAGSMGPGAIGGIGGTRNCEWWFTDEAVLLDTAGRYTTQDSDAPADHAAWTGFLQLLRRHRRRRPINGVILALSLTDVLRRDEAGRAAHVAALRARLKELHEQLGLRFPVYVLVTKCDLLAGFVEFFDHLSREERGQVWGMTFPADGSLAAFPAEFDLLEQRLQGRVLARMQQERDPERRALVYRFPQQFAAMREALGTMLNEVFEPNRYEQQALLRGVYFSSGTQEGTPLDRVMSALAASFGVGYQALAPHGAAGAAQPEGRSYFLTRVLRDVMFPEAQLAGVNRAVERRRQWLQWGGLGAAALLFLLTAAAMVRSYLRNDVYVREMASRGADLARRVAAGGPALPVLDAARTLPGGYAEREQSPPWSMRFGLYQGDKLGEAARIAYRRLLQEMLLPRVQQRMEERLRRGNAGDMDALYETLRVYLMLGDPGHFDSASIAGWLAWDNPRAQADLGEPGLRALSAHQEALLETLREGQMLPQLDQDLVGASRLALAQMSLEQRVYASLKRRVMASGLPEFSAVSAGGPAAASVLTRRSGAPLTRGINGMFTLAGHARFVEASQAALANVAAERWVLARQEAATGDEAGMRQAMLQQYYDDYIKAWDALLADVTVRPFDTLEQGARMANLLGGADSPLRKLLMAASRETTLTAAAKPAAAGAGAGVAAKLGDYTKRLQGLLGNEAPAAAAPAEHPVDAHFAALHQLTAGTPPPLDAALQTLKDVAVYLDAAAAAKRSGTPPPPADALARVRLEADGKPEPLAAVLKTIDSGGAGLASGGERERLNTLWRAGPATFCRQAVAGRYPIVRSATADIPAEDFGKLFAPGGLIDDFFQKNLAQYVDMGGSQWRWRPTASNGSLGISQAALDEFQRAARIRDAWFGAGGRLASLRFTLRPLSLDPALSKLTLDIDGQPLVVAPGALAAGTFQLPSGKGSGQVQLETVPAGSHGALRREGPWAWLRMLDAATVEQTGQSERYKVTFDVDGRKAAFEMTASSVVNPFRRGVLEQFRCVDSL</sequence>
<dbReference type="SUPFAM" id="SSF52540">
    <property type="entry name" value="P-loop containing nucleoside triphosphate hydrolases"/>
    <property type="match status" value="1"/>
</dbReference>
<dbReference type="Proteomes" id="UP000321323">
    <property type="component" value="Chromosome"/>
</dbReference>
<dbReference type="InterPro" id="IPR053156">
    <property type="entry name" value="T6SS_TssM-like"/>
</dbReference>
<dbReference type="InterPro" id="IPR048677">
    <property type="entry name" value="TssM1_hel"/>
</dbReference>
<organism evidence="6 7">
    <name type="scientific">[Empedobacter] haloabium</name>
    <dbReference type="NCBI Taxonomy" id="592317"/>
    <lineage>
        <taxon>Bacteria</taxon>
        <taxon>Pseudomonadati</taxon>
        <taxon>Pseudomonadota</taxon>
        <taxon>Betaproteobacteria</taxon>
        <taxon>Burkholderiales</taxon>
        <taxon>Oxalobacteraceae</taxon>
        <taxon>Telluria group</taxon>
        <taxon>Telluria group incertae sedis</taxon>
    </lineage>
</organism>
<dbReference type="Pfam" id="PF14331">
    <property type="entry name" value="IcmF-related_N"/>
    <property type="match status" value="1"/>
</dbReference>
<dbReference type="PANTHER" id="PTHR36153">
    <property type="entry name" value="INNER MEMBRANE PROTEIN-RELATED"/>
    <property type="match status" value="1"/>
</dbReference>
<feature type="domain" description="Type VI secretion system component TssM1 N-terminal" evidence="4">
    <location>
        <begin position="197"/>
        <end position="454"/>
    </location>
</feature>
<gene>
    <name evidence="6" type="primary">tssM</name>
    <name evidence="6" type="ORF">E7V67_015105</name>
</gene>
<feature type="transmembrane region" description="Helical" evidence="1">
    <location>
        <begin position="7"/>
        <end position="28"/>
    </location>
</feature>
<dbReference type="PANTHER" id="PTHR36153:SF1">
    <property type="entry name" value="TYPE VI SECRETION SYSTEM COMPONENT TSSM1"/>
    <property type="match status" value="1"/>
</dbReference>
<evidence type="ECO:0000259" key="2">
    <source>
        <dbReference type="Pfam" id="PF06744"/>
    </source>
</evidence>
<evidence type="ECO:0000259" key="4">
    <source>
        <dbReference type="Pfam" id="PF14331"/>
    </source>
</evidence>
<dbReference type="Pfam" id="PF06744">
    <property type="entry name" value="IcmF_C"/>
    <property type="match status" value="1"/>
</dbReference>
<keyword evidence="1" id="KW-0472">Membrane</keyword>
<evidence type="ECO:0000256" key="1">
    <source>
        <dbReference type="SAM" id="Phobius"/>
    </source>
</evidence>
<reference evidence="6 7" key="1">
    <citation type="journal article" date="2019" name="Int. J. Syst. Evol. Microbiol.">
        <title>The Draft Whole-Genome Sequence of the Antibiotic Producer Empedobacter haloabium ATCC 31962 Provides Indications for Its Taxonomic Reclassification.</title>
        <authorList>
            <person name="Miess H."/>
            <person name="Arlt P."/>
            <person name="Apel A.K."/>
            <person name="Weber T."/>
            <person name="Nieselt K."/>
            <person name="Hanssen F."/>
            <person name="Czemmel S."/>
            <person name="Nahnsen S."/>
            <person name="Gross H."/>
        </authorList>
    </citation>
    <scope>NUCLEOTIDE SEQUENCE [LARGE SCALE GENOMIC DNA]</scope>
    <source>
        <strain evidence="6 7">ATCC 31962</strain>
    </source>
</reference>
<feature type="domain" description="Type VI secretion system component TssM1 helical" evidence="5">
    <location>
        <begin position="934"/>
        <end position="1034"/>
    </location>
</feature>
<feature type="domain" description="IcmF-related" evidence="3">
    <location>
        <begin position="498"/>
        <end position="801"/>
    </location>
</feature>
<keyword evidence="1" id="KW-0812">Transmembrane</keyword>
<evidence type="ECO:0000313" key="7">
    <source>
        <dbReference type="Proteomes" id="UP000321323"/>
    </source>
</evidence>
<proteinExistence type="predicted"/>
<keyword evidence="7" id="KW-1185">Reference proteome</keyword>
<protein>
    <submittedName>
        <fullName evidence="6">Type VI secretion system membrane subunit TssM</fullName>
    </submittedName>
</protein>